<name>A0AA96LCN9_9BACL</name>
<dbReference type="RefSeq" id="WP_315603559.1">
    <property type="nucleotide sequence ID" value="NZ_CP130318.1"/>
</dbReference>
<dbReference type="Proteomes" id="UP001305702">
    <property type="component" value="Chromosome"/>
</dbReference>
<reference evidence="3 4" key="1">
    <citation type="submission" date="2022-02" db="EMBL/GenBank/DDBJ databases">
        <title>Paenibacillus sp. MBLB1776 Whole Genome Shotgun Sequencing.</title>
        <authorList>
            <person name="Hwang C.Y."/>
            <person name="Cho E.-S."/>
            <person name="Seo M.-J."/>
        </authorList>
    </citation>
    <scope>NUCLEOTIDE SEQUENCE [LARGE SCALE GENOMIC DNA]</scope>
    <source>
        <strain evidence="3 4">MBLB1776</strain>
    </source>
</reference>
<keyword evidence="4" id="KW-1185">Reference proteome</keyword>
<proteinExistence type="predicted"/>
<feature type="region of interest" description="Disordered" evidence="1">
    <location>
        <begin position="32"/>
        <end position="52"/>
    </location>
</feature>
<dbReference type="EMBL" id="CP130318">
    <property type="protein sequence ID" value="WNQ09785.1"/>
    <property type="molecule type" value="Genomic_DNA"/>
</dbReference>
<accession>A0AA96LCN9</accession>
<evidence type="ECO:0000259" key="2">
    <source>
        <dbReference type="PROSITE" id="PS50853"/>
    </source>
</evidence>
<gene>
    <name evidence="3" type="ORF">MJA45_19450</name>
</gene>
<dbReference type="InterPro" id="IPR036116">
    <property type="entry name" value="FN3_sf"/>
</dbReference>
<dbReference type="InterPro" id="IPR035986">
    <property type="entry name" value="PKD_dom_sf"/>
</dbReference>
<dbReference type="Gene3D" id="2.60.40.10">
    <property type="entry name" value="Immunoglobulins"/>
    <property type="match status" value="4"/>
</dbReference>
<dbReference type="SUPFAM" id="SSF49265">
    <property type="entry name" value="Fibronectin type III"/>
    <property type="match status" value="1"/>
</dbReference>
<dbReference type="SUPFAM" id="SSF49299">
    <property type="entry name" value="PKD domain"/>
    <property type="match status" value="1"/>
</dbReference>
<dbReference type="InterPro" id="IPR003961">
    <property type="entry name" value="FN3_dom"/>
</dbReference>
<organism evidence="3 4">
    <name type="scientific">Paenibacillus aurantius</name>
    <dbReference type="NCBI Taxonomy" id="2918900"/>
    <lineage>
        <taxon>Bacteria</taxon>
        <taxon>Bacillati</taxon>
        <taxon>Bacillota</taxon>
        <taxon>Bacilli</taxon>
        <taxon>Bacillales</taxon>
        <taxon>Paenibacillaceae</taxon>
        <taxon>Paenibacillus</taxon>
    </lineage>
</organism>
<sequence length="1987" mass="220292">MTVYFAAFIVNVNSVTYKYPSTVTVVLKPKATPKPSATVSPTPTPTPKPTPKVITGDFDILPPEISYRDNFTLHPKNFVIPSGCTYSRHFYKISRNGSEVQTQKLTSSSQDLTYTYSTYPWVIGVGTHNVSLMIETSCGNSGWIADKPLVVKSPGSNEPPYFKLGWFPDGDFTSVKPLTKVVQGTKVNVRPIEDPNSVPVSPSDPDGDPFNLTGWDYNRSSAWVKTLPGTYGFASNSDYLYGINTDTPGYHTIFATMTDKFGLSFTASATLEVIPPNPIPVAGCPEKVKENRSVDDSLFDTTQSYSPLGRAIDHTRDEWTNKKSSYTNGTSGDVTVQASLHVYDQGSPPLKSIDPDTCTIIVNPDLPPVAKLDVPPLSIRGMALDLYNKSYSPDGDVLTTAEYKYKYDGNNNGFLDDAWQPLGGTLEKTSFTPTQVGKYLFYVQVTEDYGRTGDTASTDPALLTLDVINLAPTVSFEVEGKNDQPVYTPPVTYSPSSILANWGLYRTNSLSPMLYKSWSANGSSLSGGLGKLFERQEGFSFSVERFGDYYSDAWFSPFTDSGFGANSLNPYRVIKTEDADRRQPVMIPGSDGKPKVLTFGPNSANVPDFRSNQSHLYFTYDGIYYAMNKAKIGRYQLQLGPYGSYEHKWLDGSPYDFMLKAPVRTPSVKVKGGLWPDHESLARYDLSRVSWPYDSTLSSPRVLSYEIADRTIYQKVLWVCRQCAKVNTDDESEYDIPFLDIRTYDAYTGQFIASSLEKGNILHAPNSWYERVKNAFNRQDEMIYLQDLNDSSYSNLRPQVDVKVYNRQAELVESRVMEEPEPYTEQISSEPASCRMVPGTIYKGTRGDFYRYQTETCTYQNGYTYSKGIYLEKINPDFTIGFLTRLTGKDASYAKSFPAGMQLPYDNPALLIINPMKNEVIARSWTDAFMGGSYHYQAVNMNTGWPAPFDGSTYEYFAYGRRFNIDGEGNYIDQRAAANTGTLTRDGLISRYDSNDSSYSNWAFKEDKTPYSGWKSGGLIHVDFMYGSVTYNQRFGEYFGDGLFLAMWNPKYGGNPPSAGWVPWISVGEPSEEPERFKTYQLGQFVSPFAVDDTEISFTMTMGQARVNKEKAGFSFRMQDPRNRYAVETEGDALVLAKYADGNRTVLSSIPYPFQDNVPASFRIKLAGPDISVALNGVPYLTASDGTWSSGKLGPFADKSFVTFSGITTKAVPAQGLQWLTGYAIWEPSSGNATVKYRNIAFDDPEKDSPAGSMQWSYSHDPKFLDHQGVSAMAGQTYTAEQTTFDKVGVYTVSLRAKDDPHGGYPSPSLVFDSYRMLSNRFMAKVTVHRRPVAIFTAAANPDGTIRYADDSYDPDRWAAPDRFSAPDTTGIDYGATRGIMERKWWYLSPSGEYRTDKLTRPAELGTYEVGLQVRDEYGAWSLPVTRQVAVGNIPPPNGKPSAVLTYPTGTQAAPTMVHTAKPTVTWNQSDSDPGTVFKGYHVRISDPVGTVIQETGEASFWTSSGSWSWQVPRDLPSGVSMQVQVRVSDGEQWSDWSNIGWFRVNGPPAVTLTSPAGSEKAPTLYLDNRRPPVSWNQVDADPGTIFQGYQVQIARANGAVVYDSGQAGQWTSAASQTAATGTDLPTGEPLQVRVKVSDGTLWSEWSNTGWLTINLSPRAEIISPSGTRDAPAITGPKPLIVWEQTDPDPGTVFLKYQVQFWNEAGSDLILDSGAVSQHTEAAAQSYQTVTELPKGTKLRVRVRVQDGIVWSPWSQDQWIYTNRPPQADFDWTPKPVWEGDTLTTVNLSSDPDGDPLTSKWTLTGPQGELGQWETETFSAVTPVPGFYTVRLTVSDGITDSSVSKVVEVLPLTIRSEVYHTPEWLEHHEERGHETRGRPKDFYSGEIFVVETVSSPTEVADAQAWMDAVGLDGEPIHLEVVLDRTGPVSFRGELYDPVLQSLTSGLPKGPQSIHFRLRYGNGVVKEETVPVNIIGSVQAFLGVHRVQ</sequence>
<dbReference type="Gene3D" id="2.60.120.560">
    <property type="entry name" value="Exo-inulinase, domain 1"/>
    <property type="match status" value="1"/>
</dbReference>
<evidence type="ECO:0000313" key="4">
    <source>
        <dbReference type="Proteomes" id="UP001305702"/>
    </source>
</evidence>
<dbReference type="InterPro" id="IPR013783">
    <property type="entry name" value="Ig-like_fold"/>
</dbReference>
<evidence type="ECO:0000256" key="1">
    <source>
        <dbReference type="SAM" id="MobiDB-lite"/>
    </source>
</evidence>
<evidence type="ECO:0000313" key="3">
    <source>
        <dbReference type="EMBL" id="WNQ09785.1"/>
    </source>
</evidence>
<dbReference type="Pfam" id="PF25788">
    <property type="entry name" value="Ig_Rha78A_N"/>
    <property type="match status" value="1"/>
</dbReference>
<dbReference type="KEGG" id="paun:MJA45_19450"/>
<protein>
    <recommendedName>
        <fullName evidence="2">Fibronectin type-III domain-containing protein</fullName>
    </recommendedName>
</protein>
<feature type="domain" description="Fibronectin type-III" evidence="2">
    <location>
        <begin position="1664"/>
        <end position="1765"/>
    </location>
</feature>
<dbReference type="PROSITE" id="PS50853">
    <property type="entry name" value="FN3"/>
    <property type="match status" value="1"/>
</dbReference>